<dbReference type="PANTHER" id="PTHR44591">
    <property type="entry name" value="STRESS RESPONSE REGULATOR PROTEIN 1"/>
    <property type="match status" value="1"/>
</dbReference>
<organism evidence="4 5">
    <name type="scientific">Rufibacter immobilis</name>
    <dbReference type="NCBI Taxonomy" id="1348778"/>
    <lineage>
        <taxon>Bacteria</taxon>
        <taxon>Pseudomonadati</taxon>
        <taxon>Bacteroidota</taxon>
        <taxon>Cytophagia</taxon>
        <taxon>Cytophagales</taxon>
        <taxon>Hymenobacteraceae</taxon>
        <taxon>Rufibacter</taxon>
    </lineage>
</organism>
<dbReference type="SUPFAM" id="SSF52172">
    <property type="entry name" value="CheY-like"/>
    <property type="match status" value="1"/>
</dbReference>
<evidence type="ECO:0000259" key="3">
    <source>
        <dbReference type="PROSITE" id="PS50110"/>
    </source>
</evidence>
<feature type="modified residue" description="4-aspartylphosphate" evidence="2">
    <location>
        <position position="67"/>
    </location>
</feature>
<keyword evidence="1 2" id="KW-0597">Phosphoprotein</keyword>
<evidence type="ECO:0000256" key="1">
    <source>
        <dbReference type="ARBA" id="ARBA00022553"/>
    </source>
</evidence>
<dbReference type="AlphaFoldDB" id="A0A3M9N2E2"/>
<dbReference type="EMBL" id="RJJE01000003">
    <property type="protein sequence ID" value="RNI31969.1"/>
    <property type="molecule type" value="Genomic_DNA"/>
</dbReference>
<dbReference type="PROSITE" id="PS50110">
    <property type="entry name" value="RESPONSE_REGULATORY"/>
    <property type="match status" value="1"/>
</dbReference>
<dbReference type="InterPro" id="IPR001789">
    <property type="entry name" value="Sig_transdc_resp-reg_receiver"/>
</dbReference>
<comment type="caution">
    <text evidence="4">The sequence shown here is derived from an EMBL/GenBank/DDBJ whole genome shotgun (WGS) entry which is preliminary data.</text>
</comment>
<evidence type="ECO:0000313" key="4">
    <source>
        <dbReference type="EMBL" id="RNI31969.1"/>
    </source>
</evidence>
<dbReference type="Proteomes" id="UP000271010">
    <property type="component" value="Unassembled WGS sequence"/>
</dbReference>
<dbReference type="Pfam" id="PF00072">
    <property type="entry name" value="Response_reg"/>
    <property type="match status" value="1"/>
</dbReference>
<dbReference type="RefSeq" id="WP_123132106.1">
    <property type="nucleotide sequence ID" value="NZ_RJJE01000003.1"/>
</dbReference>
<dbReference type="PANTHER" id="PTHR44591:SF19">
    <property type="entry name" value="TWO-COMPONENT RESPONSE REGULATOR-RELATED"/>
    <property type="match status" value="1"/>
</dbReference>
<feature type="domain" description="Response regulatory" evidence="3">
    <location>
        <begin position="19"/>
        <end position="132"/>
    </location>
</feature>
<dbReference type="InterPro" id="IPR050595">
    <property type="entry name" value="Bact_response_regulator"/>
</dbReference>
<gene>
    <name evidence="4" type="ORF">EFA69_05535</name>
</gene>
<dbReference type="OrthoDB" id="109585at2"/>
<evidence type="ECO:0000256" key="2">
    <source>
        <dbReference type="PROSITE-ProRule" id="PRU00169"/>
    </source>
</evidence>
<keyword evidence="5" id="KW-1185">Reference proteome</keyword>
<reference evidence="4 5" key="1">
    <citation type="submission" date="2018-11" db="EMBL/GenBank/DDBJ databases">
        <title>Rufibacter latericius sp. nov., isolated from water in Baiyang Lake.</title>
        <authorList>
            <person name="Yang Y."/>
        </authorList>
    </citation>
    <scope>NUCLEOTIDE SEQUENCE [LARGE SCALE GENOMIC DNA]</scope>
    <source>
        <strain evidence="4 5">MCC P1</strain>
    </source>
</reference>
<dbReference type="SMART" id="SM00448">
    <property type="entry name" value="REC"/>
    <property type="match status" value="1"/>
</dbReference>
<proteinExistence type="predicted"/>
<dbReference type="GO" id="GO:0000160">
    <property type="term" value="P:phosphorelay signal transduction system"/>
    <property type="evidence" value="ECO:0007669"/>
    <property type="project" value="InterPro"/>
</dbReference>
<dbReference type="Gene3D" id="3.40.50.2300">
    <property type="match status" value="1"/>
</dbReference>
<sequence>MQNSPYPHSPAALGQEKPSILFVDDEEDNLVVFRSMFRRHFKVFTAMSGEEGLRILNSEDISLVITDQRMPKMTGIQFLKNLPPSKDAIRIILTGYSDMDSALEAINHCQVYRYLLKPWDKEELKTIMEGAVEEHRQRRAHRERVSVSAAS</sequence>
<name>A0A3M9N2E2_9BACT</name>
<dbReference type="CDD" id="cd17569">
    <property type="entry name" value="REC_HupR-like"/>
    <property type="match status" value="1"/>
</dbReference>
<accession>A0A3M9N2E2</accession>
<dbReference type="InterPro" id="IPR011006">
    <property type="entry name" value="CheY-like_superfamily"/>
</dbReference>
<protein>
    <submittedName>
        <fullName evidence="4">Response regulator</fullName>
    </submittedName>
</protein>
<evidence type="ECO:0000313" key="5">
    <source>
        <dbReference type="Proteomes" id="UP000271010"/>
    </source>
</evidence>